<dbReference type="PANTHER" id="PTHR23504">
    <property type="entry name" value="MAJOR FACILITATOR SUPERFAMILY DOMAIN-CONTAINING PROTEIN 10"/>
    <property type="match status" value="1"/>
</dbReference>
<dbReference type="GO" id="GO:0022857">
    <property type="term" value="F:transmembrane transporter activity"/>
    <property type="evidence" value="ECO:0007669"/>
    <property type="project" value="InterPro"/>
</dbReference>
<feature type="transmembrane region" description="Helical" evidence="6">
    <location>
        <begin position="303"/>
        <end position="322"/>
    </location>
</feature>
<feature type="transmembrane region" description="Helical" evidence="6">
    <location>
        <begin position="98"/>
        <end position="115"/>
    </location>
</feature>
<evidence type="ECO:0000313" key="9">
    <source>
        <dbReference type="Proteomes" id="UP000289152"/>
    </source>
</evidence>
<dbReference type="PRINTS" id="PR01035">
    <property type="entry name" value="TCRTETA"/>
</dbReference>
<dbReference type="GO" id="GO:0016020">
    <property type="term" value="C:membrane"/>
    <property type="evidence" value="ECO:0007669"/>
    <property type="project" value="UniProtKB-SubCell"/>
</dbReference>
<dbReference type="Gene3D" id="1.20.1250.20">
    <property type="entry name" value="MFS general substrate transporter like domains"/>
    <property type="match status" value="1"/>
</dbReference>
<accession>A0A4Q1BW65</accession>
<dbReference type="VEuPathDB" id="FungiDB:TREMEDRAFT_32353"/>
<dbReference type="AlphaFoldDB" id="A0A4Q1BW65"/>
<organism evidence="8 9">
    <name type="scientific">Tremella mesenterica</name>
    <name type="common">Jelly fungus</name>
    <dbReference type="NCBI Taxonomy" id="5217"/>
    <lineage>
        <taxon>Eukaryota</taxon>
        <taxon>Fungi</taxon>
        <taxon>Dikarya</taxon>
        <taxon>Basidiomycota</taxon>
        <taxon>Agaricomycotina</taxon>
        <taxon>Tremellomycetes</taxon>
        <taxon>Tremellales</taxon>
        <taxon>Tremellaceae</taxon>
        <taxon>Tremella</taxon>
    </lineage>
</organism>
<dbReference type="InterPro" id="IPR036259">
    <property type="entry name" value="MFS_trans_sf"/>
</dbReference>
<feature type="transmembrane region" description="Helical" evidence="6">
    <location>
        <begin position="434"/>
        <end position="453"/>
    </location>
</feature>
<feature type="transmembrane region" description="Helical" evidence="6">
    <location>
        <begin position="64"/>
        <end position="86"/>
    </location>
</feature>
<evidence type="ECO:0000256" key="4">
    <source>
        <dbReference type="ARBA" id="ARBA00022989"/>
    </source>
</evidence>
<evidence type="ECO:0000256" key="3">
    <source>
        <dbReference type="ARBA" id="ARBA00022692"/>
    </source>
</evidence>
<feature type="domain" description="Major facilitator superfamily (MFS) profile" evidence="7">
    <location>
        <begin position="23"/>
        <end position="454"/>
    </location>
</feature>
<protein>
    <recommendedName>
        <fullName evidence="7">Major facilitator superfamily (MFS) profile domain-containing protein</fullName>
    </recommendedName>
</protein>
<keyword evidence="2" id="KW-0813">Transport</keyword>
<evidence type="ECO:0000256" key="6">
    <source>
        <dbReference type="SAM" id="Phobius"/>
    </source>
</evidence>
<dbReference type="InterPro" id="IPR001958">
    <property type="entry name" value="Tet-R_TetA/multi-R_MdtG-like"/>
</dbReference>
<dbReference type="Pfam" id="PF07690">
    <property type="entry name" value="MFS_1"/>
    <property type="match status" value="1"/>
</dbReference>
<keyword evidence="4 6" id="KW-1133">Transmembrane helix</keyword>
<feature type="transmembrane region" description="Helical" evidence="6">
    <location>
        <begin position="334"/>
        <end position="353"/>
    </location>
</feature>
<evidence type="ECO:0000256" key="1">
    <source>
        <dbReference type="ARBA" id="ARBA00004141"/>
    </source>
</evidence>
<comment type="subcellular location">
    <subcellularLocation>
        <location evidence="1">Membrane</location>
        <topology evidence="1">Multi-pass membrane protein</topology>
    </subcellularLocation>
</comment>
<keyword evidence="5 6" id="KW-0472">Membrane</keyword>
<feature type="transmembrane region" description="Helical" evidence="6">
    <location>
        <begin position="263"/>
        <end position="283"/>
    </location>
</feature>
<dbReference type="EMBL" id="SDIL01000002">
    <property type="protein sequence ID" value="RXK42403.1"/>
    <property type="molecule type" value="Genomic_DNA"/>
</dbReference>
<feature type="transmembrane region" description="Helical" evidence="6">
    <location>
        <begin position="359"/>
        <end position="384"/>
    </location>
</feature>
<evidence type="ECO:0000256" key="2">
    <source>
        <dbReference type="ARBA" id="ARBA00022448"/>
    </source>
</evidence>
<gene>
    <name evidence="8" type="ORF">M231_00393</name>
</gene>
<feature type="transmembrane region" description="Helical" evidence="6">
    <location>
        <begin position="155"/>
        <end position="177"/>
    </location>
</feature>
<proteinExistence type="predicted"/>
<evidence type="ECO:0000256" key="5">
    <source>
        <dbReference type="ARBA" id="ARBA00023136"/>
    </source>
</evidence>
<dbReference type="InterPro" id="IPR020846">
    <property type="entry name" value="MFS_dom"/>
</dbReference>
<dbReference type="OrthoDB" id="419616at2759"/>
<dbReference type="InterPro" id="IPR011701">
    <property type="entry name" value="MFS"/>
</dbReference>
<evidence type="ECO:0000313" key="8">
    <source>
        <dbReference type="EMBL" id="RXK42403.1"/>
    </source>
</evidence>
<dbReference type="InParanoid" id="A0A4Q1BW65"/>
<dbReference type="SUPFAM" id="SSF103473">
    <property type="entry name" value="MFS general substrate transporter"/>
    <property type="match status" value="1"/>
</dbReference>
<reference evidence="8 9" key="1">
    <citation type="submission" date="2016-06" db="EMBL/GenBank/DDBJ databases">
        <title>Evolution of pathogenesis and genome organization in the Tremellales.</title>
        <authorList>
            <person name="Cuomo C."/>
            <person name="Litvintseva A."/>
            <person name="Heitman J."/>
            <person name="Chen Y."/>
            <person name="Sun S."/>
            <person name="Springer D."/>
            <person name="Dromer F."/>
            <person name="Young S."/>
            <person name="Zeng Q."/>
            <person name="Chapman S."/>
            <person name="Gujja S."/>
            <person name="Saif S."/>
            <person name="Birren B."/>
        </authorList>
    </citation>
    <scope>NUCLEOTIDE SEQUENCE [LARGE SCALE GENOMIC DNA]</scope>
    <source>
        <strain evidence="8 9">ATCC 28783</strain>
    </source>
</reference>
<dbReference type="Proteomes" id="UP000289152">
    <property type="component" value="Unassembled WGS sequence"/>
</dbReference>
<comment type="caution">
    <text evidence="8">The sequence shown here is derived from an EMBL/GenBank/DDBJ whole genome shotgun (WGS) entry which is preliminary data.</text>
</comment>
<feature type="transmembrane region" description="Helical" evidence="6">
    <location>
        <begin position="197"/>
        <end position="221"/>
    </location>
</feature>
<dbReference type="CDD" id="cd17330">
    <property type="entry name" value="MFS_SLC46_TetA_like"/>
    <property type="match status" value="1"/>
</dbReference>
<dbReference type="PROSITE" id="PS50850">
    <property type="entry name" value="MFS"/>
    <property type="match status" value="1"/>
</dbReference>
<evidence type="ECO:0000259" key="7">
    <source>
        <dbReference type="PROSITE" id="PS50850"/>
    </source>
</evidence>
<sequence>MAETQDERSPLLPDKKETITPLPKLQLSLICFLRVTEPIAFVVCFPFVNQMLLDLGVVSDPKKAGFYAGLIESLFSVAQLLTVYHWGRMSDSIGRKPVVIIGCLGATVSGIAFGFSRSFVAMIATRTFAGLANGNVVIVKSMLAEITDDTNKSRAFGYFPLCYSLGTIIASFIGGTLSNLGIKNPSIGKSYPWILTFPYLIPCIIASLFPLLSGILSFFLLNETLPKETKIKPISDPSISIRQEEHHASASELIKRSEVRMMLFNFGLLALQATALVGLLPLYCFTPIFDGGLGFNETGIGEALSIRAICTVFVQIFTFPWLQRKIGTIRLYKILSTMYIPCFLMLPILNILARLDQGVLVWIGLFVSLLLGSIANMAFSCNLIMVNDLAPNRHSLGAINGLAQVVASAMRAVGPGAASTLFALSVDRHALGGNLIWAVLSFVAVLGAIASLGL</sequence>
<keyword evidence="9" id="KW-1185">Reference proteome</keyword>
<name>A0A4Q1BW65_TREME</name>
<dbReference type="PANTHER" id="PTHR23504:SF15">
    <property type="entry name" value="MAJOR FACILITATOR SUPERFAMILY (MFS) PROFILE DOMAIN-CONTAINING PROTEIN"/>
    <property type="match status" value="1"/>
</dbReference>
<keyword evidence="3 6" id="KW-0812">Transmembrane</keyword>